<protein>
    <submittedName>
        <fullName evidence="1">Uncharacterized protein</fullName>
    </submittedName>
</protein>
<dbReference type="EMBL" id="OOGT01000271">
    <property type="protein sequence ID" value="SPL72362.1"/>
    <property type="molecule type" value="Genomic_DNA"/>
</dbReference>
<evidence type="ECO:0000313" key="2">
    <source>
        <dbReference type="EMBL" id="SPL72675.1"/>
    </source>
</evidence>
<reference evidence="1" key="2">
    <citation type="submission" date="2018-03" db="EMBL/GenBank/DDBJ databases">
        <authorList>
            <person name="Keele B.F."/>
        </authorList>
    </citation>
    <scope>NUCLEOTIDE SEQUENCE [LARGE SCALE GENOMIC DNA]</scope>
    <source>
        <strain evidence="1">KPC-SM-21</strain>
    </source>
</reference>
<dbReference type="AlphaFoldDB" id="A0A2U3N3X9"/>
<organism evidence="1 3">
    <name type="scientific">Acinetobacter stercoris</name>
    <dbReference type="NCBI Taxonomy" id="2126983"/>
    <lineage>
        <taxon>Bacteria</taxon>
        <taxon>Pseudomonadati</taxon>
        <taxon>Pseudomonadota</taxon>
        <taxon>Gammaproteobacteria</taxon>
        <taxon>Moraxellales</taxon>
        <taxon>Moraxellaceae</taxon>
        <taxon>Acinetobacter</taxon>
    </lineage>
</organism>
<dbReference type="Proteomes" id="UP000245974">
    <property type="component" value="Unassembled WGS sequence"/>
</dbReference>
<accession>A0A2U3N3X9</accession>
<proteinExistence type="predicted"/>
<sequence>MPSVMVGALLFPAASVAVTLPTSPSPNGLGVILQLPAVSVVVVIVVPSANSTLIVDSGSAVPDKPDSLF</sequence>
<name>A0A2U3N3X9_9GAMM</name>
<reference evidence="3" key="1">
    <citation type="submission" date="2018-03" db="EMBL/GenBank/DDBJ databases">
        <authorList>
            <person name="Blom J."/>
        </authorList>
    </citation>
    <scope>NUCLEOTIDE SEQUENCE [LARGE SCALE GENOMIC DNA]</scope>
    <source>
        <strain evidence="3">KPC-SM-21</strain>
    </source>
</reference>
<dbReference type="EMBL" id="OOGT01000456">
    <property type="protein sequence ID" value="SPL72675.1"/>
    <property type="molecule type" value="Genomic_DNA"/>
</dbReference>
<evidence type="ECO:0000313" key="3">
    <source>
        <dbReference type="Proteomes" id="UP000245974"/>
    </source>
</evidence>
<evidence type="ECO:0000313" key="1">
    <source>
        <dbReference type="EMBL" id="SPL72362.1"/>
    </source>
</evidence>
<gene>
    <name evidence="1" type="ORF">KPC_3540</name>
    <name evidence="2" type="ORF">KPC_3853</name>
</gene>
<keyword evidence="3" id="KW-1185">Reference proteome</keyword>